<evidence type="ECO:0000313" key="2">
    <source>
        <dbReference type="Proteomes" id="UP000411588"/>
    </source>
</evidence>
<reference evidence="1 2" key="1">
    <citation type="submission" date="2019-02" db="EMBL/GenBank/DDBJ databases">
        <authorList>
            <consortium name="Pathogen Informatics"/>
        </authorList>
    </citation>
    <scope>NUCLEOTIDE SEQUENCE [LARGE SCALE GENOMIC DNA]</scope>
    <source>
        <strain evidence="2">clo34</strain>
    </source>
</reference>
<evidence type="ECO:0000313" key="1">
    <source>
        <dbReference type="EMBL" id="VFD35798.1"/>
    </source>
</evidence>
<dbReference type="RefSeq" id="WP_109277228.1">
    <property type="nucleotide sequence ID" value="NZ_BIOW01000011.1"/>
</dbReference>
<accession>A0AB74QFX1</accession>
<dbReference type="EMBL" id="CAADAN010000019">
    <property type="protein sequence ID" value="VFD35798.1"/>
    <property type="molecule type" value="Genomic_DNA"/>
</dbReference>
<sequence>MSFDKKRLICAGDFLIELDEAIADIIIELNKKGYKTLNCCSGHINNDGETNCYISFYESYNFTLPKNYCYESDNLIRCNFYGNKLELKKQLNQNIEILRKWVNGLQTYNQVIGEIRSRNENKKHSYIKCLNKDVRIIKSEISEIVLMEIDKLDINSLKVILKEIGIKNYSKLKKNELLIILNENLDILSNEDRKEVLYWIYENNKIKFGMFQKEVIEYLNISKGEFNKVSNELKDFEIGIEKLRIGGKMQSYIKYDRMKIYNIFYKAL</sequence>
<dbReference type="Proteomes" id="UP000411588">
    <property type="component" value="Unassembled WGS sequence"/>
</dbReference>
<comment type="caution">
    <text evidence="1">The sequence shown here is derived from an EMBL/GenBank/DDBJ whole genome shotgun (WGS) entry which is preliminary data.</text>
</comment>
<proteinExistence type="predicted"/>
<name>A0AB74QFX1_CLODI</name>
<evidence type="ECO:0008006" key="3">
    <source>
        <dbReference type="Google" id="ProtNLM"/>
    </source>
</evidence>
<organism evidence="1 2">
    <name type="scientific">Clostridioides difficile</name>
    <name type="common">Peptoclostridium difficile</name>
    <dbReference type="NCBI Taxonomy" id="1496"/>
    <lineage>
        <taxon>Bacteria</taxon>
        <taxon>Bacillati</taxon>
        <taxon>Bacillota</taxon>
        <taxon>Clostridia</taxon>
        <taxon>Peptostreptococcales</taxon>
        <taxon>Peptostreptococcaceae</taxon>
        <taxon>Clostridioides</taxon>
    </lineage>
</organism>
<gene>
    <name evidence="1" type="ORF">SAMEA1402399_03701</name>
</gene>
<protein>
    <recommendedName>
        <fullName evidence="3">Rho termination factor N-terminal domain-containing protein</fullName>
    </recommendedName>
</protein>
<dbReference type="AlphaFoldDB" id="A0AB74QFX1"/>